<dbReference type="EMBL" id="JBHSKI010000009">
    <property type="protein sequence ID" value="MFC5173185.1"/>
    <property type="molecule type" value="Genomic_DNA"/>
</dbReference>
<evidence type="ECO:0000313" key="1">
    <source>
        <dbReference type="EMBL" id="MFC5173185.1"/>
    </source>
</evidence>
<dbReference type="RefSeq" id="WP_031096165.1">
    <property type="nucleotide sequence ID" value="NZ_JBFADZ010000006.1"/>
</dbReference>
<dbReference type="Proteomes" id="UP001596208">
    <property type="component" value="Unassembled WGS sequence"/>
</dbReference>
<proteinExistence type="predicted"/>
<keyword evidence="2" id="KW-1185">Reference proteome</keyword>
<gene>
    <name evidence="1" type="ORF">ACFPRK_21725</name>
</gene>
<evidence type="ECO:0000313" key="2">
    <source>
        <dbReference type="Proteomes" id="UP001596208"/>
    </source>
</evidence>
<accession>A0ABW0B7J0</accession>
<reference evidence="2" key="1">
    <citation type="journal article" date="2019" name="Int. J. Syst. Evol. Microbiol.">
        <title>The Global Catalogue of Microorganisms (GCM) 10K type strain sequencing project: providing services to taxonomists for standard genome sequencing and annotation.</title>
        <authorList>
            <consortium name="The Broad Institute Genomics Platform"/>
            <consortium name="The Broad Institute Genome Sequencing Center for Infectious Disease"/>
            <person name="Wu L."/>
            <person name="Ma J."/>
        </authorList>
    </citation>
    <scope>NUCLEOTIDE SEQUENCE [LARGE SCALE GENOMIC DNA]</scope>
    <source>
        <strain evidence="2">CGMCC 4.1721</strain>
    </source>
</reference>
<comment type="caution">
    <text evidence="1">The sequence shown here is derived from an EMBL/GenBank/DDBJ whole genome shotgun (WGS) entry which is preliminary data.</text>
</comment>
<sequence>MEIRKIKSQPALLVVAGLVLAGVGFGIGHTLPTDTATPQVFQGTVSAVGINGDKFGVSLDGRQPGKSFGLGAVPWKDTKGTWRERSPIDCLKPLSQGQHIRFGVVRVNDPDFSTDLVAWVDCSNATG</sequence>
<name>A0ABW0B7J0_9ACTN</name>
<protein>
    <recommendedName>
        <fullName evidence="3">Secreted protein</fullName>
    </recommendedName>
</protein>
<evidence type="ECO:0008006" key="3">
    <source>
        <dbReference type="Google" id="ProtNLM"/>
    </source>
</evidence>
<organism evidence="1 2">
    <name type="scientific">Streptomyces mutomycini</name>
    <dbReference type="NCBI Taxonomy" id="284036"/>
    <lineage>
        <taxon>Bacteria</taxon>
        <taxon>Bacillati</taxon>
        <taxon>Actinomycetota</taxon>
        <taxon>Actinomycetes</taxon>
        <taxon>Kitasatosporales</taxon>
        <taxon>Streptomycetaceae</taxon>
        <taxon>Streptomyces</taxon>
    </lineage>
</organism>